<protein>
    <recommendedName>
        <fullName evidence="3">CARD domain-containing protein</fullName>
    </recommendedName>
</protein>
<dbReference type="RefSeq" id="XP_019860250.1">
    <property type="nucleotide sequence ID" value="XM_020004691.1"/>
</dbReference>
<dbReference type="CDD" id="cd01671">
    <property type="entry name" value="CARD"/>
    <property type="match status" value="1"/>
</dbReference>
<organism evidence="1 2">
    <name type="scientific">Amphimedon queenslandica</name>
    <name type="common">Sponge</name>
    <dbReference type="NCBI Taxonomy" id="400682"/>
    <lineage>
        <taxon>Eukaryota</taxon>
        <taxon>Metazoa</taxon>
        <taxon>Porifera</taxon>
        <taxon>Demospongiae</taxon>
        <taxon>Heteroscleromorpha</taxon>
        <taxon>Haplosclerida</taxon>
        <taxon>Niphatidae</taxon>
        <taxon>Amphimedon</taxon>
    </lineage>
</organism>
<reference evidence="1" key="2">
    <citation type="submission" date="2024-06" db="UniProtKB">
        <authorList>
            <consortium name="EnsemblMetazoa"/>
        </authorList>
    </citation>
    <scope>IDENTIFICATION</scope>
</reference>
<dbReference type="AlphaFoldDB" id="A0AAN0JTT1"/>
<dbReference type="Gene3D" id="1.10.533.10">
    <property type="entry name" value="Death Domain, Fas"/>
    <property type="match status" value="1"/>
</dbReference>
<evidence type="ECO:0000313" key="2">
    <source>
        <dbReference type="Proteomes" id="UP000007879"/>
    </source>
</evidence>
<keyword evidence="2" id="KW-1185">Reference proteome</keyword>
<dbReference type="EnsemblMetazoa" id="XM_020004691.1">
    <property type="protein sequence ID" value="XP_019860250.1"/>
    <property type="gene ID" value="LOC109588542"/>
</dbReference>
<dbReference type="InterPro" id="IPR011029">
    <property type="entry name" value="DEATH-like_dom_sf"/>
</dbReference>
<dbReference type="GeneID" id="109588542"/>
<accession>A0AAN0JTT1</accession>
<reference evidence="2" key="1">
    <citation type="journal article" date="2010" name="Nature">
        <title>The Amphimedon queenslandica genome and the evolution of animal complexity.</title>
        <authorList>
            <person name="Srivastava M."/>
            <person name="Simakov O."/>
            <person name="Chapman J."/>
            <person name="Fahey B."/>
            <person name="Gauthier M.E."/>
            <person name="Mitros T."/>
            <person name="Richards G.S."/>
            <person name="Conaco C."/>
            <person name="Dacre M."/>
            <person name="Hellsten U."/>
            <person name="Larroux C."/>
            <person name="Putnam N.H."/>
            <person name="Stanke M."/>
            <person name="Adamska M."/>
            <person name="Darling A."/>
            <person name="Degnan S.M."/>
            <person name="Oakley T.H."/>
            <person name="Plachetzki D.C."/>
            <person name="Zhai Y."/>
            <person name="Adamski M."/>
            <person name="Calcino A."/>
            <person name="Cummins S.F."/>
            <person name="Goodstein D.M."/>
            <person name="Harris C."/>
            <person name="Jackson D.J."/>
            <person name="Leys S.P."/>
            <person name="Shu S."/>
            <person name="Woodcroft B.J."/>
            <person name="Vervoort M."/>
            <person name="Kosik K.S."/>
            <person name="Manning G."/>
            <person name="Degnan B.M."/>
            <person name="Rokhsar D.S."/>
        </authorList>
    </citation>
    <scope>NUCLEOTIDE SEQUENCE [LARGE SCALE GENOMIC DNA]</scope>
</reference>
<evidence type="ECO:0008006" key="3">
    <source>
        <dbReference type="Google" id="ProtNLM"/>
    </source>
</evidence>
<name>A0AAN0JTT1_AMPQE</name>
<sequence>MTEGNEASEIYTSLHEDLQVAHESKVSLQEALVEANKQVYGSPGAVPSLHYSIPLDGVADPKTLFIHRSLRTAPSLTNPTTTSSSTSDLVHESTSVPKASTFRSDIAHRVMTECIAMIKNCGINIHFLVDKLLEHKIINAREKRGITDGYTKQTAGERMDELLHIISSSISMDGEVFGIFLDILREEDTRRTIGLADKLMNKYKSI</sequence>
<proteinExistence type="predicted"/>
<dbReference type="KEGG" id="aqu:109588542"/>
<evidence type="ECO:0000313" key="1">
    <source>
        <dbReference type="EnsemblMetazoa" id="XP_019860250.1"/>
    </source>
</evidence>
<dbReference type="Proteomes" id="UP000007879">
    <property type="component" value="Unassembled WGS sequence"/>
</dbReference>